<keyword evidence="2" id="KW-1185">Reference proteome</keyword>
<reference evidence="3" key="1">
    <citation type="submission" date="2022-11" db="UniProtKB">
        <authorList>
            <consortium name="WormBaseParasite"/>
        </authorList>
    </citation>
    <scope>IDENTIFICATION</scope>
</reference>
<feature type="chain" id="PRO_5037540988" evidence="1">
    <location>
        <begin position="22"/>
        <end position="257"/>
    </location>
</feature>
<protein>
    <submittedName>
        <fullName evidence="3">Uncharacterized protein</fullName>
    </submittedName>
</protein>
<dbReference type="Proteomes" id="UP000887574">
    <property type="component" value="Unplaced"/>
</dbReference>
<evidence type="ECO:0000256" key="1">
    <source>
        <dbReference type="SAM" id="SignalP"/>
    </source>
</evidence>
<feature type="signal peptide" evidence="1">
    <location>
        <begin position="1"/>
        <end position="21"/>
    </location>
</feature>
<dbReference type="WBParaSite" id="jg6657">
    <property type="protein sequence ID" value="jg6657"/>
    <property type="gene ID" value="jg6657"/>
</dbReference>
<sequence length="257" mass="28746">MNSLSLLVVVCMLLGDWMGSGEQHKVQNSLAQLLVRPRPSVVRAGSPTASPQIVEAGAGHHKSNVSDLCKAKGIRLSILITQNDINIIRNLQPPQTVGQAFYEQWAFDRDCGKTAMIVYCNRTKKSSLGLGTQNLPIFKDEFVHVIGMEERILKENKVLLAFLEITNNLEKIAQNRATLLGLRMNRPAKEDATVVFGVLGWAYHRYWMSNLTKRDEKNMTASWKNPPNGTQPVHSHFVSEERVTTGPFKTPIPVVPY</sequence>
<evidence type="ECO:0000313" key="3">
    <source>
        <dbReference type="WBParaSite" id="jg6657"/>
    </source>
</evidence>
<name>A0A915ELJ1_9BILA</name>
<proteinExistence type="predicted"/>
<organism evidence="2 3">
    <name type="scientific">Ditylenchus dipsaci</name>
    <dbReference type="NCBI Taxonomy" id="166011"/>
    <lineage>
        <taxon>Eukaryota</taxon>
        <taxon>Metazoa</taxon>
        <taxon>Ecdysozoa</taxon>
        <taxon>Nematoda</taxon>
        <taxon>Chromadorea</taxon>
        <taxon>Rhabditida</taxon>
        <taxon>Tylenchina</taxon>
        <taxon>Tylenchomorpha</taxon>
        <taxon>Sphaerularioidea</taxon>
        <taxon>Anguinidae</taxon>
        <taxon>Anguininae</taxon>
        <taxon>Ditylenchus</taxon>
    </lineage>
</organism>
<dbReference type="AlphaFoldDB" id="A0A915ELJ1"/>
<keyword evidence="1" id="KW-0732">Signal</keyword>
<accession>A0A915ELJ1</accession>
<evidence type="ECO:0000313" key="2">
    <source>
        <dbReference type="Proteomes" id="UP000887574"/>
    </source>
</evidence>